<dbReference type="Pfam" id="PF08985">
    <property type="entry name" value="DP-EP"/>
    <property type="match status" value="1"/>
</dbReference>
<accession>A0ABT5L500</accession>
<dbReference type="Proteomes" id="UP001218788">
    <property type="component" value="Unassembled WGS sequence"/>
</dbReference>
<evidence type="ECO:0000313" key="1">
    <source>
        <dbReference type="EMBL" id="MDC8830843.1"/>
    </source>
</evidence>
<evidence type="ECO:0000313" key="2">
    <source>
        <dbReference type="Proteomes" id="UP001218788"/>
    </source>
</evidence>
<dbReference type="InterPro" id="IPR015078">
    <property type="entry name" value="DP-EP"/>
</dbReference>
<organism evidence="1 2">
    <name type="scientific">Alteromonas gilva</name>
    <dbReference type="NCBI Taxonomy" id="2987522"/>
    <lineage>
        <taxon>Bacteria</taxon>
        <taxon>Pseudomonadati</taxon>
        <taxon>Pseudomonadota</taxon>
        <taxon>Gammaproteobacteria</taxon>
        <taxon>Alteromonadales</taxon>
        <taxon>Alteromonadaceae</taxon>
        <taxon>Alteromonas/Salinimonas group</taxon>
        <taxon>Alteromonas</taxon>
    </lineage>
</organism>
<dbReference type="SUPFAM" id="SSF49503">
    <property type="entry name" value="Cupredoxins"/>
    <property type="match status" value="1"/>
</dbReference>
<comment type="caution">
    <text evidence="1">The sequence shown here is derived from an EMBL/GenBank/DDBJ whole genome shotgun (WGS) entry which is preliminary data.</text>
</comment>
<gene>
    <name evidence="1" type="ORF">OIK42_08730</name>
</gene>
<sequence>MSVAPAFNFTVAVNINEVPPVFTIYDDKHHVTNKPIQVTQPNTTITYQLIDNTDELVFVDPLINHDPHHDLTYNIADDGQTITFTDSDADNETICMQLQVIQSTTPAKIYTSPDPQIRNRKES</sequence>
<keyword evidence="2" id="KW-1185">Reference proteome</keyword>
<dbReference type="InterPro" id="IPR008972">
    <property type="entry name" value="Cupredoxin"/>
</dbReference>
<proteinExistence type="predicted"/>
<dbReference type="Gene3D" id="2.60.40.420">
    <property type="entry name" value="Cupredoxins - blue copper proteins"/>
    <property type="match status" value="1"/>
</dbReference>
<protein>
    <submittedName>
        <fullName evidence="1">DP-EP family protein</fullName>
    </submittedName>
</protein>
<reference evidence="1 2" key="1">
    <citation type="submission" date="2022-10" db="EMBL/GenBank/DDBJ databases">
        <title>Alteromonas sp. chi3 Genome sequencing.</title>
        <authorList>
            <person name="Park S."/>
        </authorList>
    </citation>
    <scope>NUCLEOTIDE SEQUENCE [LARGE SCALE GENOMIC DNA]</scope>
    <source>
        <strain evidence="2">chi3</strain>
    </source>
</reference>
<dbReference type="RefSeq" id="WP_273639778.1">
    <property type="nucleotide sequence ID" value="NZ_JAQQXP010000001.1"/>
</dbReference>
<dbReference type="EMBL" id="JAQQXP010000001">
    <property type="protein sequence ID" value="MDC8830843.1"/>
    <property type="molecule type" value="Genomic_DNA"/>
</dbReference>
<name>A0ABT5L500_9ALTE</name>